<organism evidence="2 3">
    <name type="scientific">Pokkaliibacter plantistimulans</name>
    <dbReference type="NCBI Taxonomy" id="1635171"/>
    <lineage>
        <taxon>Bacteria</taxon>
        <taxon>Pseudomonadati</taxon>
        <taxon>Pseudomonadota</taxon>
        <taxon>Gammaproteobacteria</taxon>
        <taxon>Oceanospirillales</taxon>
        <taxon>Balneatrichaceae</taxon>
        <taxon>Pokkaliibacter</taxon>
    </lineage>
</organism>
<dbReference type="PANTHER" id="PTHR12110">
    <property type="entry name" value="HYDROXYPYRUVATE ISOMERASE"/>
    <property type="match status" value="1"/>
</dbReference>
<proteinExistence type="predicted"/>
<dbReference type="SUPFAM" id="SSF51658">
    <property type="entry name" value="Xylose isomerase-like"/>
    <property type="match status" value="1"/>
</dbReference>
<dbReference type="EMBL" id="LAPT01000088">
    <property type="protein sequence ID" value="PXF30018.1"/>
    <property type="molecule type" value="Genomic_DNA"/>
</dbReference>
<dbReference type="Pfam" id="PF01261">
    <property type="entry name" value="AP_endonuc_2"/>
    <property type="match status" value="1"/>
</dbReference>
<reference evidence="2 3" key="1">
    <citation type="submission" date="2015-03" db="EMBL/GenBank/DDBJ databases">
        <authorList>
            <person name="Krishnan R."/>
            <person name="Midha S."/>
            <person name="Patil P.B."/>
            <person name="Rameshkumar N."/>
        </authorList>
    </citation>
    <scope>NUCLEOTIDE SEQUENCE [LARGE SCALE GENOMIC DNA]</scope>
    <source>
        <strain evidence="2 3">L1E11</strain>
    </source>
</reference>
<dbReference type="InterPro" id="IPR036237">
    <property type="entry name" value="Xyl_isomerase-like_sf"/>
</dbReference>
<accession>A0ABX5LX27</accession>
<protein>
    <submittedName>
        <fullName evidence="2">MocC</fullName>
    </submittedName>
</protein>
<evidence type="ECO:0000313" key="2">
    <source>
        <dbReference type="EMBL" id="PXF30018.1"/>
    </source>
</evidence>
<dbReference type="PANTHER" id="PTHR12110:SF41">
    <property type="entry name" value="INOSOSE DEHYDRATASE"/>
    <property type="match status" value="1"/>
</dbReference>
<name>A0ABX5LX27_9GAMM</name>
<feature type="domain" description="Xylose isomerase-like TIM barrel" evidence="1">
    <location>
        <begin position="35"/>
        <end position="289"/>
    </location>
</feature>
<keyword evidence="3" id="KW-1185">Reference proteome</keyword>
<dbReference type="InterPro" id="IPR050312">
    <property type="entry name" value="IolE/XylAMocC-like"/>
</dbReference>
<dbReference type="InterPro" id="IPR030823">
    <property type="entry name" value="IolE/MocC"/>
</dbReference>
<evidence type="ECO:0000313" key="3">
    <source>
        <dbReference type="Proteomes" id="UP000248090"/>
    </source>
</evidence>
<evidence type="ECO:0000259" key="1">
    <source>
        <dbReference type="Pfam" id="PF01261"/>
    </source>
</evidence>
<dbReference type="Gene3D" id="3.20.20.150">
    <property type="entry name" value="Divalent-metal-dependent TIM barrel enzymes"/>
    <property type="match status" value="1"/>
</dbReference>
<dbReference type="InterPro" id="IPR013022">
    <property type="entry name" value="Xyl_isomerase-like_TIM-brl"/>
</dbReference>
<dbReference type="RefSeq" id="WP_110188660.1">
    <property type="nucleotide sequence ID" value="NZ_CP177354.1"/>
</dbReference>
<gene>
    <name evidence="2" type="ORF">WH50_17615</name>
</gene>
<comment type="caution">
    <text evidence="2">The sequence shown here is derived from an EMBL/GenBank/DDBJ whole genome shotgun (WGS) entry which is preliminary data.</text>
</comment>
<dbReference type="NCBIfam" id="TIGR04379">
    <property type="entry name" value="myo_inos_iolE"/>
    <property type="match status" value="1"/>
</dbReference>
<dbReference type="Proteomes" id="UP000248090">
    <property type="component" value="Unassembled WGS sequence"/>
</dbReference>
<sequence>MSKVQIGINPLTWSNDDMPSLGADTPLEVCLEESRLAGYAGVELGNKFPRDPDVLKPILAQFDRQLVSGWYSSRLLERTAEEEIAALQDHLMLLKSCGCKVMVYAEVSGCIHGEIDTPLSKRPVLRADQWEEFGKRMTQVGDYLLSQGVKLAYHHHMGTVVETEDEVDLLMQHTGDSVGLLVDTGHITWAGGSPLSLIKKYGPRVSHVHCKDIRPQIMAHAKNTDQPFLRAVLDGVYTVPGDGFLDYQAVMHALKAIDYSGWIVVEAEQDPAVAHPLTYAKMGYEHLAECVAKAGL</sequence>